<dbReference type="SUPFAM" id="SSF56112">
    <property type="entry name" value="Protein kinase-like (PK-like)"/>
    <property type="match status" value="1"/>
</dbReference>
<dbReference type="AlphaFoldDB" id="A0A7Y0LXZ9"/>
<dbReference type="GO" id="GO:0004674">
    <property type="term" value="F:protein serine/threonine kinase activity"/>
    <property type="evidence" value="ECO:0007669"/>
    <property type="project" value="UniProtKB-KW"/>
</dbReference>
<evidence type="ECO:0000256" key="3">
    <source>
        <dbReference type="ARBA" id="ARBA00022679"/>
    </source>
</evidence>
<evidence type="ECO:0000256" key="5">
    <source>
        <dbReference type="ARBA" id="ARBA00022777"/>
    </source>
</evidence>
<dbReference type="SMART" id="SM00220">
    <property type="entry name" value="S_TKc"/>
    <property type="match status" value="1"/>
</dbReference>
<feature type="transmembrane region" description="Helical" evidence="8">
    <location>
        <begin position="388"/>
        <end position="410"/>
    </location>
</feature>
<dbReference type="GO" id="GO:0005524">
    <property type="term" value="F:ATP binding"/>
    <property type="evidence" value="ECO:0007669"/>
    <property type="project" value="UniProtKB-UniRule"/>
</dbReference>
<dbReference type="InterPro" id="IPR011009">
    <property type="entry name" value="Kinase-like_dom_sf"/>
</dbReference>
<dbReference type="EC" id="2.7.11.1" evidence="1"/>
<dbReference type="PROSITE" id="PS50011">
    <property type="entry name" value="PROTEIN_KINASE_DOM"/>
    <property type="match status" value="1"/>
</dbReference>
<keyword evidence="8" id="KW-1133">Transmembrane helix</keyword>
<dbReference type="PANTHER" id="PTHR43289:SF6">
    <property type="entry name" value="SERINE_THREONINE-PROTEIN KINASE NEKL-3"/>
    <property type="match status" value="1"/>
</dbReference>
<evidence type="ECO:0000256" key="8">
    <source>
        <dbReference type="SAM" id="Phobius"/>
    </source>
</evidence>
<feature type="binding site" evidence="7">
    <location>
        <position position="45"/>
    </location>
    <ligand>
        <name>ATP</name>
        <dbReference type="ChEBI" id="CHEBI:30616"/>
    </ligand>
</feature>
<evidence type="ECO:0000256" key="2">
    <source>
        <dbReference type="ARBA" id="ARBA00022527"/>
    </source>
</evidence>
<accession>A0A7Y0LXZ9</accession>
<evidence type="ECO:0000256" key="7">
    <source>
        <dbReference type="PROSITE-ProRule" id="PRU10141"/>
    </source>
</evidence>
<proteinExistence type="predicted"/>
<keyword evidence="3" id="KW-0808">Transferase</keyword>
<dbReference type="PANTHER" id="PTHR43289">
    <property type="entry name" value="MITOGEN-ACTIVATED PROTEIN KINASE KINASE KINASE 20-RELATED"/>
    <property type="match status" value="1"/>
</dbReference>
<dbReference type="InterPro" id="IPR017441">
    <property type="entry name" value="Protein_kinase_ATP_BS"/>
</dbReference>
<protein>
    <recommendedName>
        <fullName evidence="1">non-specific serine/threonine protein kinase</fullName>
        <ecNumber evidence="1">2.7.11.1</ecNumber>
    </recommendedName>
</protein>
<sequence length="523" mass="54447">MTSRREPSTPPDIPGYEARRLLGMGGFADVFLYQQQMPRRSVAVKVLLAGTLGPEVRSRFQTEADLMAQLSHHPSIVTIYQAAIAGDGRPYLVMEYCSRPGLGARYRSERISVAEALRIGIRLASAVETAHRAGILHRDIKPANVLITDFGWPALTDFGIAATTGWSSGSAVGMSIPWSPPELLAEDPQGDVRGDVYSLGATVYSLLARRSPFEVPGGANGAADLIARIERSPLAPTGRTDVPASLQAALARSMEKDPAHRHHSALAFARALQQVELELMLPGTPVELPEDVLTDAEQAGDADGGEAADQQLTRLRPVVSIDPDADPDADPADDGAQATRLRPVASISPDGAPARPASAVPSYALPAASAPSATAPDRSTQPRHRRRLVLGAVAGAVVVGVLVGAAALSLGGGDAPPEAEAEASPAPTATVAVTTAVPTPVDLVGTTGPDGAVVFTWGNPEPQDGDRYLWGVVQTGTQPRMEVVDERVVSVPGAGTAAPVCIEVSIVRADRRASTTPAVGCSP</sequence>
<reference evidence="10 11" key="1">
    <citation type="submission" date="2020-04" db="EMBL/GenBank/DDBJ databases">
        <title>Sequencing and Assembly of C. fimi.</title>
        <authorList>
            <person name="Ramsey A.R."/>
        </authorList>
    </citation>
    <scope>NUCLEOTIDE SEQUENCE [LARGE SCALE GENOMIC DNA]</scope>
    <source>
        <strain evidence="10 11">SB</strain>
    </source>
</reference>
<dbReference type="PROSITE" id="PS00108">
    <property type="entry name" value="PROTEIN_KINASE_ST"/>
    <property type="match status" value="1"/>
</dbReference>
<dbReference type="PROSITE" id="PS00107">
    <property type="entry name" value="PROTEIN_KINASE_ATP"/>
    <property type="match status" value="1"/>
</dbReference>
<dbReference type="Proteomes" id="UP000562124">
    <property type="component" value="Unassembled WGS sequence"/>
</dbReference>
<evidence type="ECO:0000313" key="10">
    <source>
        <dbReference type="EMBL" id="NMR18817.1"/>
    </source>
</evidence>
<evidence type="ECO:0000313" key="11">
    <source>
        <dbReference type="Proteomes" id="UP000562124"/>
    </source>
</evidence>
<dbReference type="Gene3D" id="1.10.510.10">
    <property type="entry name" value="Transferase(Phosphotransferase) domain 1"/>
    <property type="match status" value="1"/>
</dbReference>
<keyword evidence="2 10" id="KW-0723">Serine/threonine-protein kinase</keyword>
<comment type="caution">
    <text evidence="10">The sequence shown here is derived from an EMBL/GenBank/DDBJ whole genome shotgun (WGS) entry which is preliminary data.</text>
</comment>
<keyword evidence="11" id="KW-1185">Reference proteome</keyword>
<evidence type="ECO:0000259" key="9">
    <source>
        <dbReference type="PROSITE" id="PS50011"/>
    </source>
</evidence>
<organism evidence="10 11">
    <name type="scientific">Cellulomonas fimi</name>
    <dbReference type="NCBI Taxonomy" id="1708"/>
    <lineage>
        <taxon>Bacteria</taxon>
        <taxon>Bacillati</taxon>
        <taxon>Actinomycetota</taxon>
        <taxon>Actinomycetes</taxon>
        <taxon>Micrococcales</taxon>
        <taxon>Cellulomonadaceae</taxon>
        <taxon>Cellulomonas</taxon>
    </lineage>
</organism>
<evidence type="ECO:0000256" key="1">
    <source>
        <dbReference type="ARBA" id="ARBA00012513"/>
    </source>
</evidence>
<dbReference type="CDD" id="cd14014">
    <property type="entry name" value="STKc_PknB_like"/>
    <property type="match status" value="1"/>
</dbReference>
<evidence type="ECO:0000256" key="6">
    <source>
        <dbReference type="ARBA" id="ARBA00022840"/>
    </source>
</evidence>
<keyword evidence="6 7" id="KW-0067">ATP-binding</keyword>
<evidence type="ECO:0000256" key="4">
    <source>
        <dbReference type="ARBA" id="ARBA00022741"/>
    </source>
</evidence>
<dbReference type="Pfam" id="PF00069">
    <property type="entry name" value="Pkinase"/>
    <property type="match status" value="1"/>
</dbReference>
<gene>
    <name evidence="10" type="ORF">HIR71_01000</name>
</gene>
<keyword evidence="4 7" id="KW-0547">Nucleotide-binding</keyword>
<dbReference type="RefSeq" id="WP_169322730.1">
    <property type="nucleotide sequence ID" value="NZ_JABCJJ010000001.1"/>
</dbReference>
<dbReference type="EMBL" id="JABCJJ010000001">
    <property type="protein sequence ID" value="NMR18817.1"/>
    <property type="molecule type" value="Genomic_DNA"/>
</dbReference>
<name>A0A7Y0LXZ9_CELFI</name>
<feature type="domain" description="Protein kinase" evidence="9">
    <location>
        <begin position="16"/>
        <end position="277"/>
    </location>
</feature>
<keyword evidence="5 10" id="KW-0418">Kinase</keyword>
<dbReference type="InterPro" id="IPR000719">
    <property type="entry name" value="Prot_kinase_dom"/>
</dbReference>
<keyword evidence="8" id="KW-0472">Membrane</keyword>
<dbReference type="InterPro" id="IPR008271">
    <property type="entry name" value="Ser/Thr_kinase_AS"/>
</dbReference>
<dbReference type="Gene3D" id="3.30.200.20">
    <property type="entry name" value="Phosphorylase Kinase, domain 1"/>
    <property type="match status" value="1"/>
</dbReference>
<keyword evidence="8" id="KW-0812">Transmembrane</keyword>